<dbReference type="EMBL" id="CP097218">
    <property type="protein sequence ID" value="UQN30593.1"/>
    <property type="molecule type" value="Genomic_DNA"/>
</dbReference>
<gene>
    <name evidence="2" type="ORF">M4486_04575</name>
</gene>
<sequence length="201" mass="22797">MTWDDGHEGPPDGGRGTGKVVRMRRGKHRESLSDKGAIPGPKVLFRHTSRRRDNPDSAHRQFGFEWPDDLTVESLGRNIGTAVGLRVELGPIPEEVRHREISGLTVMIDATAHVYFDAELSPLNREQTILHEYAHILHRDVRAHSDATHLRCVFDDPIEKRAETTGMRLLDELHRRRQERDSRGASEVLAFFSGNDARRAS</sequence>
<accession>A0ABY4NAZ2</accession>
<evidence type="ECO:0008006" key="4">
    <source>
        <dbReference type="Google" id="ProtNLM"/>
    </source>
</evidence>
<reference evidence="2" key="1">
    <citation type="submission" date="2022-05" db="EMBL/GenBank/DDBJ databases">
        <title>Genomic analysis of Brachybacterium sp. CBA3104.</title>
        <authorList>
            <person name="Roh S.W."/>
            <person name="Kim Y.B."/>
            <person name="Kim Y."/>
        </authorList>
    </citation>
    <scope>NUCLEOTIDE SEQUENCE</scope>
    <source>
        <strain evidence="2">CBA3104</strain>
    </source>
</reference>
<proteinExistence type="predicted"/>
<feature type="compositionally biased region" description="Basic and acidic residues" evidence="1">
    <location>
        <begin position="1"/>
        <end position="10"/>
    </location>
</feature>
<dbReference type="RefSeq" id="WP_239201733.1">
    <property type="nucleotide sequence ID" value="NZ_CP097218.1"/>
</dbReference>
<protein>
    <recommendedName>
        <fullName evidence="4">IrrE N-terminal-like domain-containing protein</fullName>
    </recommendedName>
</protein>
<evidence type="ECO:0000313" key="3">
    <source>
        <dbReference type="Proteomes" id="UP001055868"/>
    </source>
</evidence>
<feature type="region of interest" description="Disordered" evidence="1">
    <location>
        <begin position="1"/>
        <end position="41"/>
    </location>
</feature>
<evidence type="ECO:0000256" key="1">
    <source>
        <dbReference type="SAM" id="MobiDB-lite"/>
    </source>
</evidence>
<evidence type="ECO:0000313" key="2">
    <source>
        <dbReference type="EMBL" id="UQN30593.1"/>
    </source>
</evidence>
<name>A0ABY4NAZ2_9MICO</name>
<dbReference type="Proteomes" id="UP001055868">
    <property type="component" value="Chromosome"/>
</dbReference>
<organism evidence="2 3">
    <name type="scientific">Brachybacterium kimchii</name>
    <dbReference type="NCBI Taxonomy" id="2942909"/>
    <lineage>
        <taxon>Bacteria</taxon>
        <taxon>Bacillati</taxon>
        <taxon>Actinomycetota</taxon>
        <taxon>Actinomycetes</taxon>
        <taxon>Micrococcales</taxon>
        <taxon>Dermabacteraceae</taxon>
        <taxon>Brachybacterium</taxon>
    </lineage>
</organism>
<keyword evidence="3" id="KW-1185">Reference proteome</keyword>